<dbReference type="PANTHER" id="PTHR43434">
    <property type="entry name" value="PHOSPHOGLYCOLATE PHOSPHATASE"/>
    <property type="match status" value="1"/>
</dbReference>
<organism evidence="1 2">
    <name type="scientific">Patulibacter brassicae</name>
    <dbReference type="NCBI Taxonomy" id="1705717"/>
    <lineage>
        <taxon>Bacteria</taxon>
        <taxon>Bacillati</taxon>
        <taxon>Actinomycetota</taxon>
        <taxon>Thermoleophilia</taxon>
        <taxon>Solirubrobacterales</taxon>
        <taxon>Patulibacteraceae</taxon>
        <taxon>Patulibacter</taxon>
    </lineage>
</organism>
<dbReference type="InterPro" id="IPR036412">
    <property type="entry name" value="HAD-like_sf"/>
</dbReference>
<evidence type="ECO:0000313" key="1">
    <source>
        <dbReference type="EMBL" id="MDX8151452.1"/>
    </source>
</evidence>
<dbReference type="EMBL" id="JAXAVX010000002">
    <property type="protein sequence ID" value="MDX8151452.1"/>
    <property type="molecule type" value="Genomic_DNA"/>
</dbReference>
<sequence length="230" mass="24352">MPAPLACLDLDGTLVDSRRPFAAAMRAALADVGLPDRAAEALHRHLGPPLEETAALLVAQDVAGGRVAAPDADRRAEELLQAYRARYRELGVPMTRPVAGIPEALDGLRSAGWRLVIVTSKIAPAAAAVLDGTGLERQVDALYAPGPEERHVPKERSLRRALADHRVDATAPVAMVGDRHHDVDAAVACDVPAIGVTWAGDHRDELRDAGALRILDRPDELGDALAAIPT</sequence>
<dbReference type="Proteomes" id="UP001277761">
    <property type="component" value="Unassembled WGS sequence"/>
</dbReference>
<dbReference type="InterPro" id="IPR023214">
    <property type="entry name" value="HAD_sf"/>
</dbReference>
<dbReference type="InterPro" id="IPR050155">
    <property type="entry name" value="HAD-like_hydrolase_sf"/>
</dbReference>
<dbReference type="PANTHER" id="PTHR43434:SF20">
    <property type="entry name" value="5'-NUCLEOTIDASE"/>
    <property type="match status" value="1"/>
</dbReference>
<dbReference type="InterPro" id="IPR041492">
    <property type="entry name" value="HAD_2"/>
</dbReference>
<name>A0ABU4VI01_9ACTN</name>
<evidence type="ECO:0000313" key="2">
    <source>
        <dbReference type="Proteomes" id="UP001277761"/>
    </source>
</evidence>
<dbReference type="Gene3D" id="1.10.150.240">
    <property type="entry name" value="Putative phosphatase, domain 2"/>
    <property type="match status" value="1"/>
</dbReference>
<accession>A0ABU4VI01</accession>
<proteinExistence type="predicted"/>
<dbReference type="Gene3D" id="3.40.50.1000">
    <property type="entry name" value="HAD superfamily/HAD-like"/>
    <property type="match status" value="1"/>
</dbReference>
<gene>
    <name evidence="1" type="ORF">SK069_07605</name>
</gene>
<comment type="caution">
    <text evidence="1">The sequence shown here is derived from an EMBL/GenBank/DDBJ whole genome shotgun (WGS) entry which is preliminary data.</text>
</comment>
<dbReference type="SUPFAM" id="SSF56784">
    <property type="entry name" value="HAD-like"/>
    <property type="match status" value="1"/>
</dbReference>
<keyword evidence="2" id="KW-1185">Reference proteome</keyword>
<protein>
    <submittedName>
        <fullName evidence="1">HAD hydrolase-like protein</fullName>
    </submittedName>
</protein>
<dbReference type="InterPro" id="IPR023198">
    <property type="entry name" value="PGP-like_dom2"/>
</dbReference>
<dbReference type="RefSeq" id="WP_319953601.1">
    <property type="nucleotide sequence ID" value="NZ_JAXAVX010000002.1"/>
</dbReference>
<reference evidence="1 2" key="1">
    <citation type="submission" date="2023-11" db="EMBL/GenBank/DDBJ databases">
        <authorList>
            <person name="Xu M."/>
            <person name="Jiang T."/>
        </authorList>
    </citation>
    <scope>NUCLEOTIDE SEQUENCE [LARGE SCALE GENOMIC DNA]</scope>
    <source>
        <strain evidence="1 2">SD</strain>
    </source>
</reference>
<dbReference type="Pfam" id="PF13419">
    <property type="entry name" value="HAD_2"/>
    <property type="match status" value="1"/>
</dbReference>